<dbReference type="Pfam" id="PF13450">
    <property type="entry name" value="NAD_binding_8"/>
    <property type="match status" value="1"/>
</dbReference>
<dbReference type="EMBL" id="CP003557">
    <property type="protein sequence ID" value="AFN74035.1"/>
    <property type="molecule type" value="Genomic_DNA"/>
</dbReference>
<organism evidence="1 2">
    <name type="scientific">Melioribacter roseus (strain DSM 23840 / JCM 17771 / VKM B-2668 / P3M-2)</name>
    <dbReference type="NCBI Taxonomy" id="1191523"/>
    <lineage>
        <taxon>Bacteria</taxon>
        <taxon>Pseudomonadati</taxon>
        <taxon>Ignavibacteriota</taxon>
        <taxon>Ignavibacteria</taxon>
        <taxon>Ignavibacteriales</taxon>
        <taxon>Melioribacteraceae</taxon>
        <taxon>Melioribacter</taxon>
    </lineage>
</organism>
<dbReference type="Gene3D" id="3.50.50.60">
    <property type="entry name" value="FAD/NAD(P)-binding domain"/>
    <property type="match status" value="2"/>
</dbReference>
<accession>I6Z4H1</accession>
<dbReference type="InterPro" id="IPR050407">
    <property type="entry name" value="Geranylgeranyl_reductase"/>
</dbReference>
<dbReference type="STRING" id="1191523.MROS_0794"/>
<dbReference type="AlphaFoldDB" id="I6Z4H1"/>
<dbReference type="PATRIC" id="fig|1191523.3.peg.836"/>
<keyword evidence="2" id="KW-1185">Reference proteome</keyword>
<dbReference type="KEGG" id="mro:MROS_0794"/>
<gene>
    <name evidence="1" type="ordered locus">MROS_0794</name>
</gene>
<proteinExistence type="predicted"/>
<dbReference type="PANTHER" id="PTHR42685:SF18">
    <property type="entry name" value="DIGERANYLGERANYLGLYCEROPHOSPHOLIPID REDUCTASE"/>
    <property type="match status" value="1"/>
</dbReference>
<sequence length="388" mass="43855">MRDNNTISIVGAGPGGLTAAIALKKAGYNVDVYEQNSDVGLRFNGDYQGLENWSDEQDTLELLKNIGVEINFLCRPYSGNDGCFVGPKRERIQVKTSRPLFYLIERGSGKNSLDQGLKHQALEAGVNIVWNKKIESAADNITIAGTGPKAADAIAKGIIFNASVKDQFIGFVDNRIAPKAYAYLLVNNGRATFATCMFEDFKNERRYFERALNVLKSQIDIDINSPKEFGGFVNYFTPVTKKNKILYVGENAGFQDGLWGFGIKYAMLSGYYAAQSIIKNEDYAELCKNYLFPKLRTSLANRWLFAHLTNSGYSYILKKLQNLDDIIPPLRKHYNPSFSKKIFYHIAKMWYKSRLIDKQCMHVNCNCVWCRRACVPKQNDDRISARPS</sequence>
<dbReference type="RefSeq" id="WP_014855471.1">
    <property type="nucleotide sequence ID" value="NC_018178.1"/>
</dbReference>
<dbReference type="Proteomes" id="UP000009011">
    <property type="component" value="Chromosome"/>
</dbReference>
<dbReference type="PRINTS" id="PR00419">
    <property type="entry name" value="ADXRDTASE"/>
</dbReference>
<dbReference type="eggNOG" id="COG0644">
    <property type="taxonomic scope" value="Bacteria"/>
</dbReference>
<evidence type="ECO:0000313" key="2">
    <source>
        <dbReference type="Proteomes" id="UP000009011"/>
    </source>
</evidence>
<dbReference type="InterPro" id="IPR036188">
    <property type="entry name" value="FAD/NAD-bd_sf"/>
</dbReference>
<name>I6Z4H1_MELRP</name>
<dbReference type="HOGENOM" id="CLU_766408_0_0_10"/>
<dbReference type="OrthoDB" id="5288829at2"/>
<protein>
    <submittedName>
        <fullName evidence="1">Dehydrogenase (Flavoprotein)-like protein</fullName>
    </submittedName>
</protein>
<dbReference type="SUPFAM" id="SSF51905">
    <property type="entry name" value="FAD/NAD(P)-binding domain"/>
    <property type="match status" value="1"/>
</dbReference>
<reference evidence="1 2" key="1">
    <citation type="journal article" date="2013" name="PLoS ONE">
        <title>Genomic analysis of Melioribacter roseus, facultatively anaerobic organotrophic bacterium representing a novel deep lineage within Bacteriodetes/Chlorobi group.</title>
        <authorList>
            <person name="Kadnikov V.V."/>
            <person name="Mardanov A.V."/>
            <person name="Podosokorskaya O.A."/>
            <person name="Gavrilov S.N."/>
            <person name="Kublanov I.V."/>
            <person name="Beletsky A.V."/>
            <person name="Bonch-Osmolovskaya E.A."/>
            <person name="Ravin N.V."/>
        </authorList>
    </citation>
    <scope>NUCLEOTIDE SEQUENCE [LARGE SCALE GENOMIC DNA]</scope>
    <source>
        <strain evidence="2">JCM 17771 / P3M-2</strain>
    </source>
</reference>
<dbReference type="PANTHER" id="PTHR42685">
    <property type="entry name" value="GERANYLGERANYL DIPHOSPHATE REDUCTASE"/>
    <property type="match status" value="1"/>
</dbReference>
<evidence type="ECO:0000313" key="1">
    <source>
        <dbReference type="EMBL" id="AFN74035.1"/>
    </source>
</evidence>